<protein>
    <submittedName>
        <fullName evidence="6">MBL fold metallo-hydrolase</fullName>
    </submittedName>
</protein>
<dbReference type="PANTHER" id="PTHR42978">
    <property type="entry name" value="QUORUM-QUENCHING LACTONASE YTNP-RELATED-RELATED"/>
    <property type="match status" value="1"/>
</dbReference>
<dbReference type="SUPFAM" id="SSF56281">
    <property type="entry name" value="Metallo-hydrolase/oxidoreductase"/>
    <property type="match status" value="1"/>
</dbReference>
<dbReference type="InterPro" id="IPR001279">
    <property type="entry name" value="Metallo-B-lactamas"/>
</dbReference>
<feature type="domain" description="Metallo-beta-lactamase" evidence="5">
    <location>
        <begin position="56"/>
        <end position="262"/>
    </location>
</feature>
<dbReference type="Pfam" id="PF00753">
    <property type="entry name" value="Lactamase_B"/>
    <property type="match status" value="1"/>
</dbReference>
<dbReference type="EMBL" id="CP019630">
    <property type="protein sequence ID" value="AQQ04655.1"/>
    <property type="molecule type" value="Genomic_DNA"/>
</dbReference>
<dbReference type="InterPro" id="IPR051013">
    <property type="entry name" value="MBL_superfamily_lactonases"/>
</dbReference>
<dbReference type="CDD" id="cd07720">
    <property type="entry name" value="OPHC2-like_MBL-fold"/>
    <property type="match status" value="1"/>
</dbReference>
<evidence type="ECO:0000256" key="2">
    <source>
        <dbReference type="ARBA" id="ARBA00022723"/>
    </source>
</evidence>
<keyword evidence="2" id="KW-0479">Metal-binding</keyword>
<sequence length="283" mass="30705">METPMLGTLDKSTSRIALGDLTVTALSDGYLDIPAAYFSNVTQTEQDAVSPSTRFGANTWLIETGTRKILVDAGSGEYLKERFPASGTLTWQAPEKTEERAAVTDIVITHMHADHIGGLSLNGSSLFPNAEIHVQAAEWDFWTDEALLTSVPEDKRPLVGLIQALAKPVGNQLRLHRGDANIGDGITLLSAPGHTPGHQALHLSSGNKEAILLADVVVSDVLQFTNPDVRYALDSDPDLAVKTRRALFDRLSADRIPFAATHLSTDRFGYLETRDNGFAFVEI</sequence>
<comment type="similarity">
    <text evidence="1">Belongs to the metallo-beta-lactamase superfamily.</text>
</comment>
<name>A0ABN4WW47_9HYPH</name>
<accession>A0ABN4WW47</accession>
<gene>
    <name evidence="6" type="ORF">B0E33_14615</name>
</gene>
<evidence type="ECO:0000259" key="5">
    <source>
        <dbReference type="SMART" id="SM00849"/>
    </source>
</evidence>
<reference evidence="6 7" key="1">
    <citation type="submission" date="2017-02" db="EMBL/GenBank/DDBJ databases">
        <authorList>
            <person name="Jeong S."/>
        </authorList>
    </citation>
    <scope>NUCLEOTIDE SEQUENCE [LARGE SCALE GENOMIC DNA]</scope>
    <source>
        <strain evidence="6 7">RMAR6-6</strain>
    </source>
</reference>
<dbReference type="Proteomes" id="UP000188174">
    <property type="component" value="Chromosome"/>
</dbReference>
<dbReference type="InterPro" id="IPR036866">
    <property type="entry name" value="RibonucZ/Hydroxyglut_hydro"/>
</dbReference>
<keyword evidence="4" id="KW-0862">Zinc</keyword>
<proteinExistence type="inferred from homology"/>
<dbReference type="Gene3D" id="3.60.15.10">
    <property type="entry name" value="Ribonuclease Z/Hydroxyacylglutathione hydrolase-like"/>
    <property type="match status" value="1"/>
</dbReference>
<dbReference type="SMART" id="SM00849">
    <property type="entry name" value="Lactamase_B"/>
    <property type="match status" value="1"/>
</dbReference>
<evidence type="ECO:0000256" key="3">
    <source>
        <dbReference type="ARBA" id="ARBA00022801"/>
    </source>
</evidence>
<evidence type="ECO:0000256" key="1">
    <source>
        <dbReference type="ARBA" id="ARBA00007749"/>
    </source>
</evidence>
<evidence type="ECO:0000313" key="6">
    <source>
        <dbReference type="EMBL" id="AQQ04655.1"/>
    </source>
</evidence>
<evidence type="ECO:0000256" key="4">
    <source>
        <dbReference type="ARBA" id="ARBA00022833"/>
    </source>
</evidence>
<evidence type="ECO:0000313" key="7">
    <source>
        <dbReference type="Proteomes" id="UP000188174"/>
    </source>
</evidence>
<organism evidence="6 7">
    <name type="scientific">Roseibium algicola</name>
    <dbReference type="NCBI Taxonomy" id="2857014"/>
    <lineage>
        <taxon>Bacteria</taxon>
        <taxon>Pseudomonadati</taxon>
        <taxon>Pseudomonadota</taxon>
        <taxon>Alphaproteobacteria</taxon>
        <taxon>Hyphomicrobiales</taxon>
        <taxon>Stappiaceae</taxon>
        <taxon>Roseibium</taxon>
    </lineage>
</organism>
<keyword evidence="7" id="KW-1185">Reference proteome</keyword>
<dbReference type="PANTHER" id="PTHR42978:SF6">
    <property type="entry name" value="QUORUM-QUENCHING LACTONASE YTNP-RELATED"/>
    <property type="match status" value="1"/>
</dbReference>
<keyword evidence="3" id="KW-0378">Hydrolase</keyword>